<name>A0A1G9VYD7_9ACTN</name>
<dbReference type="GeneID" id="40831226"/>
<proteinExistence type="predicted"/>
<feature type="compositionally biased region" description="Gly residues" evidence="1">
    <location>
        <begin position="491"/>
        <end position="502"/>
    </location>
</feature>
<dbReference type="STRING" id="1196353.SAMN05444921_11346"/>
<sequence>MPLPENDTPWPPPEMATALASMATDDAWYSGDRDRIRRAHQPSAERATETGRRLRFWERPRRLDTPDYSLHIPLPGDIATTSADLLFSEPPTLTVDGTETQARLDELAEAGGLANTLLEAGEVAAALRGAYLRVTWHQDLAKRTLLTTHHADTAVPEWTSGFLTAVTFWREVSADGVHVRRHLERHEPGRILHALYEGTKTNLGRAVPLTEDPATADLVDSLDAGGDGQTITTGIDRLTAGYVKNMGPDRRDRRSPLGRSDFQGVDHLFHALDEVWTSWMRDIRLARARLIVPSGYLTNDGPGQGASFDLDREVWSAINASPTSGEGITENQFLIRVDEHQRTAEAIVRQAVKLAGYSAQSFGMDGETAVTATEVVARERKSMITRDKKSRYWGPVLADMLEVLLMMDARLGFSNVTPERPKIEFGDSVSEDPKSVAETLSLLAQAQAVSTETKVRILRPDWDDTAVREETDRILKETGQAVNDPSMTGAEGPGAPGFGRQSGGEQPKGA</sequence>
<dbReference type="RefSeq" id="WP_208867987.1">
    <property type="nucleotide sequence ID" value="NZ_FNHI01000013.1"/>
</dbReference>
<gene>
    <name evidence="2" type="ORF">SAMN05444921_11346</name>
</gene>
<accession>A0A1G9VYD7</accession>
<keyword evidence="3" id="KW-1185">Reference proteome</keyword>
<evidence type="ECO:0000256" key="1">
    <source>
        <dbReference type="SAM" id="MobiDB-lite"/>
    </source>
</evidence>
<dbReference type="EMBL" id="FNHI01000013">
    <property type="protein sequence ID" value="SDM77153.1"/>
    <property type="molecule type" value="Genomic_DNA"/>
</dbReference>
<evidence type="ECO:0000313" key="3">
    <source>
        <dbReference type="Proteomes" id="UP000199063"/>
    </source>
</evidence>
<protein>
    <submittedName>
        <fullName evidence="2">Phage portal protein, putative, A118 family</fullName>
    </submittedName>
</protein>
<feature type="region of interest" description="Disordered" evidence="1">
    <location>
        <begin position="474"/>
        <end position="510"/>
    </location>
</feature>
<reference evidence="3" key="1">
    <citation type="submission" date="2016-10" db="EMBL/GenBank/DDBJ databases">
        <authorList>
            <person name="Varghese N."/>
            <person name="Submissions S."/>
        </authorList>
    </citation>
    <scope>NUCLEOTIDE SEQUENCE [LARGE SCALE GENOMIC DNA]</scope>
    <source>
        <strain evidence="3">CGMCC 4.7042</strain>
    </source>
</reference>
<dbReference type="Proteomes" id="UP000199063">
    <property type="component" value="Unassembled WGS sequence"/>
</dbReference>
<evidence type="ECO:0000313" key="2">
    <source>
        <dbReference type="EMBL" id="SDM77153.1"/>
    </source>
</evidence>
<organism evidence="2 3">
    <name type="scientific">Streptomyces wuyuanensis</name>
    <dbReference type="NCBI Taxonomy" id="1196353"/>
    <lineage>
        <taxon>Bacteria</taxon>
        <taxon>Bacillati</taxon>
        <taxon>Actinomycetota</taxon>
        <taxon>Actinomycetes</taxon>
        <taxon>Kitasatosporales</taxon>
        <taxon>Streptomycetaceae</taxon>
        <taxon>Streptomyces</taxon>
    </lineage>
</organism>
<dbReference type="AlphaFoldDB" id="A0A1G9VYD7"/>